<dbReference type="InterPro" id="IPR022876">
    <property type="entry name" value="Tscrpt_rep_Rex"/>
</dbReference>
<dbReference type="InterPro" id="IPR036291">
    <property type="entry name" value="NAD(P)-bd_dom_sf"/>
</dbReference>
<dbReference type="NCBIfam" id="NF003992">
    <property type="entry name" value="PRK05472.2-1"/>
    <property type="match status" value="1"/>
</dbReference>
<evidence type="ECO:0000313" key="11">
    <source>
        <dbReference type="Proteomes" id="UP000556084"/>
    </source>
</evidence>
<name>A0A7W7LRI6_9ACTN</name>
<dbReference type="InterPro" id="IPR058236">
    <property type="entry name" value="Rex_actinobacterial-type"/>
</dbReference>
<dbReference type="InterPro" id="IPR036390">
    <property type="entry name" value="WH_DNA-bd_sf"/>
</dbReference>
<dbReference type="FunFam" id="1.10.10.10:FF:000124">
    <property type="entry name" value="Redox-sensing transcriptional repressor Rex"/>
    <property type="match status" value="1"/>
</dbReference>
<dbReference type="InterPro" id="IPR009718">
    <property type="entry name" value="Rex_DNA-bd_C_dom"/>
</dbReference>
<evidence type="ECO:0000256" key="2">
    <source>
        <dbReference type="ARBA" id="ARBA00022491"/>
    </source>
</evidence>
<dbReference type="Pfam" id="PF06971">
    <property type="entry name" value="Put_DNA-bind_N"/>
    <property type="match status" value="1"/>
</dbReference>
<dbReference type="SUPFAM" id="SSF46785">
    <property type="entry name" value="Winged helix' DNA-binding domain"/>
    <property type="match status" value="1"/>
</dbReference>
<keyword evidence="5 7" id="KW-0238">DNA-binding</keyword>
<feature type="binding site" evidence="7">
    <location>
        <begin position="100"/>
        <end position="105"/>
    </location>
    <ligand>
        <name>NAD(+)</name>
        <dbReference type="ChEBI" id="CHEBI:57540"/>
    </ligand>
</feature>
<dbReference type="NCBIfam" id="NF003989">
    <property type="entry name" value="PRK05472.1-3"/>
    <property type="match status" value="1"/>
</dbReference>
<dbReference type="GO" id="GO:0003700">
    <property type="term" value="F:DNA-binding transcription factor activity"/>
    <property type="evidence" value="ECO:0007669"/>
    <property type="project" value="UniProtKB-UniRule"/>
</dbReference>
<dbReference type="InterPro" id="IPR003781">
    <property type="entry name" value="CoA-bd"/>
</dbReference>
<dbReference type="Gene3D" id="3.40.50.720">
    <property type="entry name" value="NAD(P)-binding Rossmann-like Domain"/>
    <property type="match status" value="1"/>
</dbReference>
<dbReference type="PANTHER" id="PTHR35786">
    <property type="entry name" value="REDOX-SENSING TRANSCRIPTIONAL REPRESSOR REX"/>
    <property type="match status" value="1"/>
</dbReference>
<accession>A0A7W7LRI6</accession>
<dbReference type="HAMAP" id="MF_01131">
    <property type="entry name" value="Rex"/>
    <property type="match status" value="1"/>
</dbReference>
<feature type="compositionally biased region" description="Low complexity" evidence="8">
    <location>
        <begin position="225"/>
        <end position="244"/>
    </location>
</feature>
<gene>
    <name evidence="7" type="primary">rex</name>
    <name evidence="10" type="ORF">FHS39_003474</name>
</gene>
<dbReference type="Gene3D" id="1.10.10.10">
    <property type="entry name" value="Winged helix-like DNA-binding domain superfamily/Winged helix DNA-binding domain"/>
    <property type="match status" value="1"/>
</dbReference>
<evidence type="ECO:0000256" key="4">
    <source>
        <dbReference type="ARBA" id="ARBA00023027"/>
    </source>
</evidence>
<evidence type="ECO:0000256" key="3">
    <source>
        <dbReference type="ARBA" id="ARBA00023015"/>
    </source>
</evidence>
<dbReference type="NCBIfam" id="NF003995">
    <property type="entry name" value="PRK05472.2-4"/>
    <property type="match status" value="1"/>
</dbReference>
<keyword evidence="1 7" id="KW-0963">Cytoplasm</keyword>
<comment type="similarity">
    <text evidence="7">Belongs to the transcriptional regulatory Rex family.</text>
</comment>
<feature type="domain" description="CoA-binding" evidence="9">
    <location>
        <begin position="89"/>
        <end position="190"/>
    </location>
</feature>
<dbReference type="GO" id="GO:0003677">
    <property type="term" value="F:DNA binding"/>
    <property type="evidence" value="ECO:0007669"/>
    <property type="project" value="UniProtKB-UniRule"/>
</dbReference>
<evidence type="ECO:0000256" key="7">
    <source>
        <dbReference type="HAMAP-Rule" id="MF_01131"/>
    </source>
</evidence>
<dbReference type="SUPFAM" id="SSF51735">
    <property type="entry name" value="NAD(P)-binding Rossmann-fold domains"/>
    <property type="match status" value="1"/>
</dbReference>
<dbReference type="GO" id="GO:0045892">
    <property type="term" value="P:negative regulation of DNA-templated transcription"/>
    <property type="evidence" value="ECO:0007669"/>
    <property type="project" value="InterPro"/>
</dbReference>
<dbReference type="AlphaFoldDB" id="A0A7W7LRI6"/>
<dbReference type="SMART" id="SM00881">
    <property type="entry name" value="CoA_binding"/>
    <property type="match status" value="1"/>
</dbReference>
<comment type="subunit">
    <text evidence="7">Homodimer.</text>
</comment>
<keyword evidence="2 7" id="KW-0678">Repressor</keyword>
<keyword evidence="3 7" id="KW-0805">Transcription regulation</keyword>
<dbReference type="PANTHER" id="PTHR35786:SF1">
    <property type="entry name" value="REDOX-SENSING TRANSCRIPTIONAL REPRESSOR REX 1"/>
    <property type="match status" value="1"/>
</dbReference>
<evidence type="ECO:0000256" key="1">
    <source>
        <dbReference type="ARBA" id="ARBA00022490"/>
    </source>
</evidence>
<evidence type="ECO:0000256" key="6">
    <source>
        <dbReference type="ARBA" id="ARBA00023163"/>
    </source>
</evidence>
<evidence type="ECO:0000256" key="8">
    <source>
        <dbReference type="SAM" id="MobiDB-lite"/>
    </source>
</evidence>
<dbReference type="NCBIfam" id="NF003993">
    <property type="entry name" value="PRK05472.2-2"/>
    <property type="match status" value="1"/>
</dbReference>
<dbReference type="InterPro" id="IPR036388">
    <property type="entry name" value="WH-like_DNA-bd_sf"/>
</dbReference>
<dbReference type="NCBIfam" id="NF003996">
    <property type="entry name" value="PRK05472.2-5"/>
    <property type="match status" value="1"/>
</dbReference>
<sequence length="259" mass="26607">MATGRTHRPATRSRGIPEATVARLPLYLRALTALSERSVPTVSSEELAAAAGVNSAKLRKDFSYLGSYGTRGVGYDVEYLVYQISRELGLTQDWPVVIVGIGNLGAALANYGGFASRGFRVAALIDADPAMAGKPVAGLPVRHTDELESIISDNGVSIGVIATPAGAAQQVCDRLVAAGVTSILNFAPTVLVVPDGVDVRKVDLSIELQILAFHEQRKAGEETAEGAAAATPRPGAAAAPAAAGGRKGPDGDVPAVMPA</sequence>
<feature type="DNA-binding region" description="H-T-H motif" evidence="7">
    <location>
        <begin position="26"/>
        <end position="65"/>
    </location>
</feature>
<dbReference type="Proteomes" id="UP000556084">
    <property type="component" value="Unassembled WGS sequence"/>
</dbReference>
<reference evidence="10 11" key="1">
    <citation type="submission" date="2020-08" db="EMBL/GenBank/DDBJ databases">
        <title>Genomic Encyclopedia of Type Strains, Phase III (KMG-III): the genomes of soil and plant-associated and newly described type strains.</title>
        <authorList>
            <person name="Whitman W."/>
        </authorList>
    </citation>
    <scope>NUCLEOTIDE SEQUENCE [LARGE SCALE GENOMIC DNA]</scope>
    <source>
        <strain evidence="10 11">CECT 3266</strain>
    </source>
</reference>
<dbReference type="NCBIfam" id="NF003994">
    <property type="entry name" value="PRK05472.2-3"/>
    <property type="match status" value="1"/>
</dbReference>
<keyword evidence="6 7" id="KW-0804">Transcription</keyword>
<protein>
    <recommendedName>
        <fullName evidence="7">Redox-sensing transcriptional repressor Rex</fullName>
    </recommendedName>
</protein>
<dbReference type="GO" id="GO:0051775">
    <property type="term" value="P:response to redox state"/>
    <property type="evidence" value="ECO:0007669"/>
    <property type="project" value="InterPro"/>
</dbReference>
<feature type="region of interest" description="Disordered" evidence="8">
    <location>
        <begin position="222"/>
        <end position="259"/>
    </location>
</feature>
<evidence type="ECO:0000259" key="9">
    <source>
        <dbReference type="SMART" id="SM00881"/>
    </source>
</evidence>
<comment type="subcellular location">
    <subcellularLocation>
        <location evidence="7">Cytoplasm</location>
    </subcellularLocation>
</comment>
<keyword evidence="11" id="KW-1185">Reference proteome</keyword>
<dbReference type="EMBL" id="JACHJH010000005">
    <property type="protein sequence ID" value="MBB4894416.1"/>
    <property type="molecule type" value="Genomic_DNA"/>
</dbReference>
<dbReference type="Pfam" id="PF02629">
    <property type="entry name" value="CoA_binding"/>
    <property type="match status" value="1"/>
</dbReference>
<comment type="caution">
    <text evidence="10">The sequence shown here is derived from an EMBL/GenBank/DDBJ whole genome shotgun (WGS) entry which is preliminary data.</text>
</comment>
<comment type="function">
    <text evidence="7">Modulates transcription in response to changes in cellular NADH/NAD(+) redox state.</text>
</comment>
<evidence type="ECO:0000256" key="5">
    <source>
        <dbReference type="ARBA" id="ARBA00023125"/>
    </source>
</evidence>
<dbReference type="GO" id="GO:0005737">
    <property type="term" value="C:cytoplasm"/>
    <property type="evidence" value="ECO:0007669"/>
    <property type="project" value="UniProtKB-SubCell"/>
</dbReference>
<organism evidence="10 11">
    <name type="scientific">Streptomyces olivoverticillatus</name>
    <dbReference type="NCBI Taxonomy" id="66427"/>
    <lineage>
        <taxon>Bacteria</taxon>
        <taxon>Bacillati</taxon>
        <taxon>Actinomycetota</taxon>
        <taxon>Actinomycetes</taxon>
        <taxon>Kitasatosporales</taxon>
        <taxon>Streptomycetaceae</taxon>
        <taxon>Streptomyces</taxon>
    </lineage>
</organism>
<proteinExistence type="inferred from homology"/>
<evidence type="ECO:0000313" key="10">
    <source>
        <dbReference type="EMBL" id="MBB4894416.1"/>
    </source>
</evidence>
<keyword evidence="4 7" id="KW-0520">NAD</keyword>
<dbReference type="RefSeq" id="WP_184350240.1">
    <property type="nucleotide sequence ID" value="NZ_JACHJH010000005.1"/>
</dbReference>